<evidence type="ECO:0000313" key="9">
    <source>
        <dbReference type="Proteomes" id="UP000422221"/>
    </source>
</evidence>
<sequence length="302" mass="34211">MKNNISWKFGIIVALFLIISWHGYATHPLKADFDKLLQDKQATVGVAVVSDGCKTFTYNNQHHFPLMSVFKFHQALAVLNYLDRKQLPLTTEILIRKADLLPDTYSPLREARPEGGFKMSVGELLRYSVSESDNNACDILFRYIGGVEVVDKYIRTLGITDFKIEATEEDMHEGFRYQYLNWTTPLAAVRALEKFCTETLFRHSGYKEFLEKIMMETVTGKDKLKAGLPPAVVLGHKTGSSDRDESGLKAGDNDMGFVRLPDGSRYSIAVFVKDSKEDDKTNAALIAAISQKVYEYYSIYKE</sequence>
<dbReference type="GO" id="GO:0030655">
    <property type="term" value="P:beta-lactam antibiotic catabolic process"/>
    <property type="evidence" value="ECO:0007669"/>
    <property type="project" value="InterPro"/>
</dbReference>
<dbReference type="InterPro" id="IPR045155">
    <property type="entry name" value="Beta-lactam_cat"/>
</dbReference>
<evidence type="ECO:0000313" key="8">
    <source>
        <dbReference type="EMBL" id="KAA3767530.1"/>
    </source>
</evidence>
<dbReference type="InterPro" id="IPR023650">
    <property type="entry name" value="Beta-lactam_class-A_AS"/>
</dbReference>
<dbReference type="PANTHER" id="PTHR35333">
    <property type="entry name" value="BETA-LACTAMASE"/>
    <property type="match status" value="1"/>
</dbReference>
<dbReference type="PANTHER" id="PTHR35333:SF3">
    <property type="entry name" value="BETA-LACTAMASE-TYPE TRANSPEPTIDASE FOLD CONTAINING PROTEIN"/>
    <property type="match status" value="1"/>
</dbReference>
<dbReference type="NCBIfam" id="NF012099">
    <property type="entry name" value="SubclassA2"/>
    <property type="match status" value="1"/>
</dbReference>
<dbReference type="GO" id="GO:0046677">
    <property type="term" value="P:response to antibiotic"/>
    <property type="evidence" value="ECO:0007669"/>
    <property type="project" value="UniProtKB-UniRule"/>
</dbReference>
<dbReference type="GO" id="GO:0008800">
    <property type="term" value="F:beta-lactamase activity"/>
    <property type="evidence" value="ECO:0007669"/>
    <property type="project" value="UniProtKB-UniRule"/>
</dbReference>
<keyword evidence="5 6" id="KW-0046">Antibiotic resistance</keyword>
<reference evidence="8 9" key="1">
    <citation type="journal article" date="2019" name="Nat. Med.">
        <title>A library of human gut bacterial isolates paired with longitudinal multiomics data enables mechanistic microbiome research.</title>
        <authorList>
            <person name="Poyet M."/>
            <person name="Groussin M."/>
            <person name="Gibbons S.M."/>
            <person name="Avila-Pacheco J."/>
            <person name="Jiang X."/>
            <person name="Kearney S.M."/>
            <person name="Perrotta A.R."/>
            <person name="Berdy B."/>
            <person name="Zhao S."/>
            <person name="Lieberman T.D."/>
            <person name="Swanson P.K."/>
            <person name="Smith M."/>
            <person name="Roesemann S."/>
            <person name="Alexander J.E."/>
            <person name="Rich S.A."/>
            <person name="Livny J."/>
            <person name="Vlamakis H."/>
            <person name="Clish C."/>
            <person name="Bullock K."/>
            <person name="Deik A."/>
            <person name="Scott J."/>
            <person name="Pierce K.A."/>
            <person name="Xavier R.J."/>
            <person name="Alm E.J."/>
        </authorList>
    </citation>
    <scope>NUCLEOTIDE SEQUENCE [LARGE SCALE GENOMIC DNA]</scope>
    <source>
        <strain evidence="8 9">BIOML-A10</strain>
    </source>
</reference>
<dbReference type="Pfam" id="PF13354">
    <property type="entry name" value="Beta-lactamase2"/>
    <property type="match status" value="1"/>
</dbReference>
<evidence type="ECO:0000259" key="7">
    <source>
        <dbReference type="Pfam" id="PF13354"/>
    </source>
</evidence>
<dbReference type="EC" id="3.5.2.6" evidence="3 6"/>
<gene>
    <name evidence="8" type="primary">bla</name>
    <name evidence="8" type="ORF">F3F73_07345</name>
</gene>
<comment type="catalytic activity">
    <reaction evidence="1 6">
        <text>a beta-lactam + H2O = a substituted beta-amino acid</text>
        <dbReference type="Rhea" id="RHEA:20401"/>
        <dbReference type="ChEBI" id="CHEBI:15377"/>
        <dbReference type="ChEBI" id="CHEBI:35627"/>
        <dbReference type="ChEBI" id="CHEBI:140347"/>
        <dbReference type="EC" id="3.5.2.6"/>
    </reaction>
</comment>
<evidence type="ECO:0000256" key="3">
    <source>
        <dbReference type="ARBA" id="ARBA00012865"/>
    </source>
</evidence>
<evidence type="ECO:0000256" key="5">
    <source>
        <dbReference type="ARBA" id="ARBA00023251"/>
    </source>
</evidence>
<evidence type="ECO:0000256" key="4">
    <source>
        <dbReference type="ARBA" id="ARBA00022801"/>
    </source>
</evidence>
<dbReference type="SUPFAM" id="SSF56601">
    <property type="entry name" value="beta-lactamase/transpeptidase-like"/>
    <property type="match status" value="1"/>
</dbReference>
<comment type="similarity">
    <text evidence="2 6">Belongs to the class-A beta-lactamase family.</text>
</comment>
<dbReference type="EMBL" id="VWMK01000005">
    <property type="protein sequence ID" value="KAA3767530.1"/>
    <property type="molecule type" value="Genomic_DNA"/>
</dbReference>
<dbReference type="InterPro" id="IPR000871">
    <property type="entry name" value="Beta-lactam_class-A"/>
</dbReference>
<dbReference type="Proteomes" id="UP000422221">
    <property type="component" value="Unassembled WGS sequence"/>
</dbReference>
<comment type="caution">
    <text evidence="8">The sequence shown here is derived from an EMBL/GenBank/DDBJ whole genome shotgun (WGS) entry which is preliminary data.</text>
</comment>
<feature type="domain" description="Beta-lactamase class A catalytic" evidence="7">
    <location>
        <begin position="54"/>
        <end position="272"/>
    </location>
</feature>
<name>A0A7J4XL83_9BACE</name>
<organism evidence="8 9">
    <name type="scientific">Bacteroides salyersiae</name>
    <dbReference type="NCBI Taxonomy" id="291644"/>
    <lineage>
        <taxon>Bacteria</taxon>
        <taxon>Pseudomonadati</taxon>
        <taxon>Bacteroidota</taxon>
        <taxon>Bacteroidia</taxon>
        <taxon>Bacteroidales</taxon>
        <taxon>Bacteroidaceae</taxon>
        <taxon>Bacteroides</taxon>
    </lineage>
</organism>
<dbReference type="PRINTS" id="PR00118">
    <property type="entry name" value="BLACTAMASEA"/>
</dbReference>
<evidence type="ECO:0000256" key="1">
    <source>
        <dbReference type="ARBA" id="ARBA00001526"/>
    </source>
</evidence>
<evidence type="ECO:0000256" key="2">
    <source>
        <dbReference type="ARBA" id="ARBA00009009"/>
    </source>
</evidence>
<dbReference type="AlphaFoldDB" id="A0A7J4XL83"/>
<dbReference type="PROSITE" id="PS00146">
    <property type="entry name" value="BETA_LACTAMASE_A"/>
    <property type="match status" value="1"/>
</dbReference>
<proteinExistence type="inferred from homology"/>
<dbReference type="Gene3D" id="3.40.710.10">
    <property type="entry name" value="DD-peptidase/beta-lactamase superfamily"/>
    <property type="match status" value="1"/>
</dbReference>
<dbReference type="NCBIfam" id="NF033103">
    <property type="entry name" value="bla_class_A"/>
    <property type="match status" value="1"/>
</dbReference>
<accession>A0A7J4XL83</accession>
<protein>
    <recommendedName>
        <fullName evidence="3 6">Beta-lactamase</fullName>
        <ecNumber evidence="3 6">3.5.2.6</ecNumber>
    </recommendedName>
</protein>
<keyword evidence="4 6" id="KW-0378">Hydrolase</keyword>
<evidence type="ECO:0000256" key="6">
    <source>
        <dbReference type="RuleBase" id="RU361140"/>
    </source>
</evidence>
<dbReference type="RefSeq" id="WP_130059553.1">
    <property type="nucleotide sequence ID" value="NZ_JADNPJ010000024.1"/>
</dbReference>
<dbReference type="InterPro" id="IPR012338">
    <property type="entry name" value="Beta-lactam/transpept-like"/>
</dbReference>